<feature type="transmembrane region" description="Helical" evidence="7">
    <location>
        <begin position="124"/>
        <end position="147"/>
    </location>
</feature>
<dbReference type="EMBL" id="FOKW01000001">
    <property type="protein sequence ID" value="SFB75287.1"/>
    <property type="molecule type" value="Genomic_DNA"/>
</dbReference>
<evidence type="ECO:0000313" key="10">
    <source>
        <dbReference type="Proteomes" id="UP000199161"/>
    </source>
</evidence>
<feature type="transmembrane region" description="Helical" evidence="7">
    <location>
        <begin position="259"/>
        <end position="280"/>
    </location>
</feature>
<dbReference type="GO" id="GO:0005886">
    <property type="term" value="C:plasma membrane"/>
    <property type="evidence" value="ECO:0007669"/>
    <property type="project" value="UniProtKB-SubCell"/>
</dbReference>
<feature type="transmembrane region" description="Helical" evidence="7">
    <location>
        <begin position="12"/>
        <end position="36"/>
    </location>
</feature>
<keyword evidence="3" id="KW-1003">Cell membrane</keyword>
<dbReference type="Gene3D" id="1.10.3720.10">
    <property type="entry name" value="MetI-like"/>
    <property type="match status" value="1"/>
</dbReference>
<comment type="subcellular location">
    <subcellularLocation>
        <location evidence="1 7">Cell membrane</location>
        <topology evidence="1 7">Multi-pass membrane protein</topology>
    </subcellularLocation>
</comment>
<dbReference type="PANTHER" id="PTHR30465">
    <property type="entry name" value="INNER MEMBRANE ABC TRANSPORTER"/>
    <property type="match status" value="1"/>
</dbReference>
<evidence type="ECO:0000256" key="1">
    <source>
        <dbReference type="ARBA" id="ARBA00004651"/>
    </source>
</evidence>
<feature type="transmembrane region" description="Helical" evidence="7">
    <location>
        <begin position="159"/>
        <end position="179"/>
    </location>
</feature>
<name>A0A1I1DKA1_NATHA</name>
<dbReference type="Proteomes" id="UP000199161">
    <property type="component" value="Unassembled WGS sequence"/>
</dbReference>
<dbReference type="RefSeq" id="WP_089785406.1">
    <property type="nucleotide sequence ID" value="NZ_FOKW01000001.1"/>
</dbReference>
<dbReference type="GO" id="GO:0055085">
    <property type="term" value="P:transmembrane transport"/>
    <property type="evidence" value="ECO:0007669"/>
    <property type="project" value="InterPro"/>
</dbReference>
<dbReference type="OrthoDB" id="44105at2157"/>
<dbReference type="AlphaFoldDB" id="A0A1I1DKA1"/>
<dbReference type="InterPro" id="IPR000515">
    <property type="entry name" value="MetI-like"/>
</dbReference>
<evidence type="ECO:0000256" key="2">
    <source>
        <dbReference type="ARBA" id="ARBA00022448"/>
    </source>
</evidence>
<dbReference type="SUPFAM" id="SSF161098">
    <property type="entry name" value="MetI-like"/>
    <property type="match status" value="1"/>
</dbReference>
<evidence type="ECO:0000256" key="7">
    <source>
        <dbReference type="RuleBase" id="RU363032"/>
    </source>
</evidence>
<dbReference type="PANTHER" id="PTHR30465:SF0">
    <property type="entry name" value="OLIGOPEPTIDE TRANSPORT SYSTEM PERMEASE PROTEIN APPB"/>
    <property type="match status" value="1"/>
</dbReference>
<feature type="transmembrane region" description="Helical" evidence="7">
    <location>
        <begin position="292"/>
        <end position="312"/>
    </location>
</feature>
<keyword evidence="4 7" id="KW-0812">Transmembrane</keyword>
<evidence type="ECO:0000256" key="4">
    <source>
        <dbReference type="ARBA" id="ARBA00022692"/>
    </source>
</evidence>
<comment type="similarity">
    <text evidence="7">Belongs to the binding-protein-dependent transport system permease family.</text>
</comment>
<keyword evidence="5 7" id="KW-1133">Transmembrane helix</keyword>
<evidence type="ECO:0000313" key="9">
    <source>
        <dbReference type="EMBL" id="SFB75287.1"/>
    </source>
</evidence>
<dbReference type="CDD" id="cd06261">
    <property type="entry name" value="TM_PBP2"/>
    <property type="match status" value="1"/>
</dbReference>
<sequence length="329" mass="35137">MGFLRVVAKRFAMGFVAAWTVLTAVFAAFTMSRDWVAEGLEGRMRYVGADEAEIERAMEEYLATHGLDRPLWQQYVDWMGNMLTLEWGEAFFLSSDGGAGSHAAVLGSGDPVLSMVMDATVRTAMYILPAIGLAIALGLVVGVYAALHPESRLANAGLSTAYLCFAVPNFWIGGMLVSLRGTEAVPNSALLFDHALPIALTATTLLGGYVSYSRAHSLEYASADFVTLVEAKGAGSLRVAKHIVRNAAIPLFSMLFTEALALLVLAVFVIESLFGIGGFGRLLFDAVHARDLPVVLGCTLVIIGVGIAGNVVQDLAYNSLDPRVDTGRR</sequence>
<evidence type="ECO:0000259" key="8">
    <source>
        <dbReference type="PROSITE" id="PS50928"/>
    </source>
</evidence>
<keyword evidence="6 7" id="KW-0472">Membrane</keyword>
<proteinExistence type="inferred from homology"/>
<dbReference type="Pfam" id="PF00528">
    <property type="entry name" value="BPD_transp_1"/>
    <property type="match status" value="1"/>
</dbReference>
<keyword evidence="10" id="KW-1185">Reference proteome</keyword>
<gene>
    <name evidence="9" type="ORF">SAMN05444422_101737</name>
</gene>
<dbReference type="PROSITE" id="PS50928">
    <property type="entry name" value="ABC_TM1"/>
    <property type="match status" value="1"/>
</dbReference>
<accession>A0A1I1DKA1</accession>
<protein>
    <submittedName>
        <fullName evidence="9">Peptide/nickel transport system permease protein</fullName>
    </submittedName>
</protein>
<evidence type="ECO:0000256" key="5">
    <source>
        <dbReference type="ARBA" id="ARBA00022989"/>
    </source>
</evidence>
<organism evidence="9 10">
    <name type="scientific">Natronobacterium haloterrestre</name>
    <name type="common">Halobiforma haloterrestris</name>
    <dbReference type="NCBI Taxonomy" id="148448"/>
    <lineage>
        <taxon>Archaea</taxon>
        <taxon>Methanobacteriati</taxon>
        <taxon>Methanobacteriota</taxon>
        <taxon>Stenosarchaea group</taxon>
        <taxon>Halobacteria</taxon>
        <taxon>Halobacteriales</taxon>
        <taxon>Natrialbaceae</taxon>
        <taxon>Natronobacterium</taxon>
    </lineage>
</organism>
<evidence type="ECO:0000256" key="6">
    <source>
        <dbReference type="ARBA" id="ARBA00023136"/>
    </source>
</evidence>
<keyword evidence="2 7" id="KW-0813">Transport</keyword>
<feature type="transmembrane region" description="Helical" evidence="7">
    <location>
        <begin position="191"/>
        <end position="212"/>
    </location>
</feature>
<dbReference type="InterPro" id="IPR035906">
    <property type="entry name" value="MetI-like_sf"/>
</dbReference>
<reference evidence="10" key="1">
    <citation type="submission" date="2016-10" db="EMBL/GenBank/DDBJ databases">
        <authorList>
            <person name="Varghese N."/>
            <person name="Submissions S."/>
        </authorList>
    </citation>
    <scope>NUCLEOTIDE SEQUENCE [LARGE SCALE GENOMIC DNA]</scope>
    <source>
        <strain evidence="10">DSM 13078</strain>
    </source>
</reference>
<evidence type="ECO:0000256" key="3">
    <source>
        <dbReference type="ARBA" id="ARBA00022475"/>
    </source>
</evidence>
<feature type="domain" description="ABC transmembrane type-1" evidence="8">
    <location>
        <begin position="120"/>
        <end position="313"/>
    </location>
</feature>